<feature type="chain" id="PRO_5037790958" evidence="1">
    <location>
        <begin position="20"/>
        <end position="245"/>
    </location>
</feature>
<evidence type="ECO:0000313" key="2">
    <source>
        <dbReference type="EMBL" id="NKF21997.1"/>
    </source>
</evidence>
<keyword evidence="3" id="KW-1185">Reference proteome</keyword>
<dbReference type="EMBL" id="JAAVXB010000003">
    <property type="protein sequence ID" value="NKF21997.1"/>
    <property type="molecule type" value="Genomic_DNA"/>
</dbReference>
<comment type="caution">
    <text evidence="2">The sequence shown here is derived from an EMBL/GenBank/DDBJ whole genome shotgun (WGS) entry which is preliminary data.</text>
</comment>
<dbReference type="InterPro" id="IPR025245">
    <property type="entry name" value="DUF4197"/>
</dbReference>
<dbReference type="Proteomes" id="UP000653472">
    <property type="component" value="Unassembled WGS sequence"/>
</dbReference>
<keyword evidence="1" id="KW-0732">Signal</keyword>
<reference evidence="2" key="1">
    <citation type="submission" date="2020-03" db="EMBL/GenBank/DDBJ databases">
        <title>Solimonas marina sp. nov., isolated from deep seawater of the Pacific Ocean.</title>
        <authorList>
            <person name="Liu X."/>
            <person name="Lai Q."/>
            <person name="Sun F."/>
            <person name="Gai Y."/>
            <person name="Li G."/>
            <person name="Shao Z."/>
        </authorList>
    </citation>
    <scope>NUCLEOTIDE SEQUENCE</scope>
    <source>
        <strain evidence="2">C16B3</strain>
    </source>
</reference>
<dbReference type="AlphaFoldDB" id="A0A970B461"/>
<sequence>MRPLLAITAVALLTVSASAAADWRSSLKNMLGQAQQSSAGTAALDNSQIVAGLREALAQGTTQAINSLGKTDGFWKNAAVRIPLPQPLSGIESTLRQFGQGPKLDEFQLTLNRAAEKAVPQVADIFGNAIRQMSVTDAQAILKGSDDAATRYFQRTTSASLKAKILPIVQNATASVGVTQEYKALSTKAGPFLQLAGKTSPDLDGYVTDKALDGLFTTIAEEEKRIRENPAARSTELLKKVFASQ</sequence>
<dbReference type="Pfam" id="PF13852">
    <property type="entry name" value="DUF4197"/>
    <property type="match status" value="1"/>
</dbReference>
<evidence type="ECO:0000256" key="1">
    <source>
        <dbReference type="SAM" id="SignalP"/>
    </source>
</evidence>
<evidence type="ECO:0000313" key="3">
    <source>
        <dbReference type="Proteomes" id="UP000653472"/>
    </source>
</evidence>
<accession>A0A970B461</accession>
<proteinExistence type="predicted"/>
<feature type="signal peptide" evidence="1">
    <location>
        <begin position="1"/>
        <end position="19"/>
    </location>
</feature>
<organism evidence="2 3">
    <name type="scientific">Solimonas marina</name>
    <dbReference type="NCBI Taxonomy" id="2714601"/>
    <lineage>
        <taxon>Bacteria</taxon>
        <taxon>Pseudomonadati</taxon>
        <taxon>Pseudomonadota</taxon>
        <taxon>Gammaproteobacteria</taxon>
        <taxon>Nevskiales</taxon>
        <taxon>Nevskiaceae</taxon>
        <taxon>Solimonas</taxon>
    </lineage>
</organism>
<protein>
    <submittedName>
        <fullName evidence="2">DUF4197 domain-containing protein</fullName>
    </submittedName>
</protein>
<name>A0A970B461_9GAMM</name>
<gene>
    <name evidence="2" type="ORF">G7Y82_06675</name>
</gene>